<keyword evidence="1" id="KW-1133">Transmembrane helix</keyword>
<keyword evidence="1" id="KW-0472">Membrane</keyword>
<dbReference type="AlphaFoldDB" id="A0A6B0TTG3"/>
<proteinExistence type="predicted"/>
<name>A0A6B0TTG3_IXORI</name>
<protein>
    <submittedName>
        <fullName evidence="2">Uncharacterized protein</fullName>
    </submittedName>
</protein>
<evidence type="ECO:0000256" key="1">
    <source>
        <dbReference type="SAM" id="Phobius"/>
    </source>
</evidence>
<organism evidence="2">
    <name type="scientific">Ixodes ricinus</name>
    <name type="common">Common tick</name>
    <name type="synonym">Acarus ricinus</name>
    <dbReference type="NCBI Taxonomy" id="34613"/>
    <lineage>
        <taxon>Eukaryota</taxon>
        <taxon>Metazoa</taxon>
        <taxon>Ecdysozoa</taxon>
        <taxon>Arthropoda</taxon>
        <taxon>Chelicerata</taxon>
        <taxon>Arachnida</taxon>
        <taxon>Acari</taxon>
        <taxon>Parasitiformes</taxon>
        <taxon>Ixodida</taxon>
        <taxon>Ixodoidea</taxon>
        <taxon>Ixodidae</taxon>
        <taxon>Ixodinae</taxon>
        <taxon>Ixodes</taxon>
    </lineage>
</organism>
<dbReference type="EMBL" id="GIFC01000395">
    <property type="protein sequence ID" value="MXU82478.1"/>
    <property type="molecule type" value="Transcribed_RNA"/>
</dbReference>
<accession>A0A6B0TTG3</accession>
<feature type="transmembrane region" description="Helical" evidence="1">
    <location>
        <begin position="36"/>
        <end position="52"/>
    </location>
</feature>
<keyword evidence="1" id="KW-0812">Transmembrane</keyword>
<sequence>MNVVVTVRFFLHVTLATVACLMQLSAVATVARLYPLLPLFLCMYSLHLLLLVQSTNDKSPSHVNALKFS</sequence>
<evidence type="ECO:0000313" key="2">
    <source>
        <dbReference type="EMBL" id="MXU82478.1"/>
    </source>
</evidence>
<reference evidence="2" key="1">
    <citation type="submission" date="2019-12" db="EMBL/GenBank/DDBJ databases">
        <title>An insight into the sialome of adult female Ixodes ricinus ticks feeding for 6 days.</title>
        <authorList>
            <person name="Perner J."/>
            <person name="Ribeiro J.M.C."/>
        </authorList>
    </citation>
    <scope>NUCLEOTIDE SEQUENCE</scope>
    <source>
        <strain evidence="2">Semi-engorged</strain>
        <tissue evidence="2">Salivary glands</tissue>
    </source>
</reference>